<dbReference type="RefSeq" id="WP_012886997.1">
    <property type="nucleotide sequence ID" value="NC_013595.1"/>
</dbReference>
<dbReference type="EMBL" id="CP001814">
    <property type="protein sequence ID" value="ACZ83251.1"/>
    <property type="molecule type" value="Genomic_DNA"/>
</dbReference>
<evidence type="ECO:0000256" key="1">
    <source>
        <dbReference type="SAM" id="MobiDB-lite"/>
    </source>
</evidence>
<reference evidence="2 3" key="1">
    <citation type="journal article" date="2010" name="Stand. Genomic Sci.">
        <title>Complete genome sequence of Streptosporangium roseum type strain (NI 9100).</title>
        <authorList>
            <person name="Nolan M."/>
            <person name="Sikorski J."/>
            <person name="Jando M."/>
            <person name="Lucas S."/>
            <person name="Lapidus A."/>
            <person name="Glavina Del Rio T."/>
            <person name="Chen F."/>
            <person name="Tice H."/>
            <person name="Pitluck S."/>
            <person name="Cheng J.F."/>
            <person name="Chertkov O."/>
            <person name="Sims D."/>
            <person name="Meincke L."/>
            <person name="Brettin T."/>
            <person name="Han C."/>
            <person name="Detter J.C."/>
            <person name="Bruce D."/>
            <person name="Goodwin L."/>
            <person name="Land M."/>
            <person name="Hauser L."/>
            <person name="Chang Y.J."/>
            <person name="Jeffries C.D."/>
            <person name="Ivanova N."/>
            <person name="Mavromatis K."/>
            <person name="Mikhailova N."/>
            <person name="Chen A."/>
            <person name="Palaniappan K."/>
            <person name="Chain P."/>
            <person name="Rohde M."/>
            <person name="Goker M."/>
            <person name="Bristow J."/>
            <person name="Eisen J.A."/>
            <person name="Markowitz V."/>
            <person name="Hugenholtz P."/>
            <person name="Kyrpides N.C."/>
            <person name="Klenk H.P."/>
        </authorList>
    </citation>
    <scope>NUCLEOTIDE SEQUENCE [LARGE SCALE GENOMIC DNA]</scope>
    <source>
        <strain evidence="3">ATCC 12428 / DSM 43021 / JCM 3005 / NI 9100</strain>
    </source>
</reference>
<dbReference type="HOGENOM" id="CLU_2556915_0_0_11"/>
<proteinExistence type="predicted"/>
<sequence>MFTLPNLPSRRCPAHRHRVSAGSSGGRDGVVPEEDLTPRIAAGLQARVLSPCLTDNAAATFCQGLYGVEIRKIRLRGGSLSW</sequence>
<accession>D2AZ66</accession>
<dbReference type="KEGG" id="sro:Sros_0202"/>
<protein>
    <submittedName>
        <fullName evidence="2">Uncharacterized protein</fullName>
    </submittedName>
</protein>
<organism evidence="2 3">
    <name type="scientific">Streptosporangium roseum (strain ATCC 12428 / DSM 43021 / JCM 3005 / KCTC 9067 / NCIMB 10171 / NRRL 2505 / NI 9100)</name>
    <dbReference type="NCBI Taxonomy" id="479432"/>
    <lineage>
        <taxon>Bacteria</taxon>
        <taxon>Bacillati</taxon>
        <taxon>Actinomycetota</taxon>
        <taxon>Actinomycetes</taxon>
        <taxon>Streptosporangiales</taxon>
        <taxon>Streptosporangiaceae</taxon>
        <taxon>Streptosporangium</taxon>
    </lineage>
</organism>
<keyword evidence="3" id="KW-1185">Reference proteome</keyword>
<dbReference type="Proteomes" id="UP000002029">
    <property type="component" value="Chromosome"/>
</dbReference>
<name>D2AZ66_STRRD</name>
<dbReference type="STRING" id="479432.Sros_0202"/>
<evidence type="ECO:0000313" key="3">
    <source>
        <dbReference type="Proteomes" id="UP000002029"/>
    </source>
</evidence>
<feature type="region of interest" description="Disordered" evidence="1">
    <location>
        <begin position="1"/>
        <end position="33"/>
    </location>
</feature>
<gene>
    <name evidence="2" type="ordered locus">Sros_0202</name>
</gene>
<evidence type="ECO:0000313" key="2">
    <source>
        <dbReference type="EMBL" id="ACZ83251.1"/>
    </source>
</evidence>
<dbReference type="AlphaFoldDB" id="D2AZ66"/>